<gene>
    <name evidence="1" type="ORF">IAB46_09080</name>
</gene>
<dbReference type="AlphaFoldDB" id="A0A9D1F524"/>
<name>A0A9D1F524_9FIRM</name>
<organism evidence="1 2">
    <name type="scientific">Candidatus Scybalocola faecigallinarum</name>
    <dbReference type="NCBI Taxonomy" id="2840941"/>
    <lineage>
        <taxon>Bacteria</taxon>
        <taxon>Bacillati</taxon>
        <taxon>Bacillota</taxon>
        <taxon>Clostridia</taxon>
        <taxon>Lachnospirales</taxon>
        <taxon>Lachnospiraceae</taxon>
        <taxon>Lachnospiraceae incertae sedis</taxon>
        <taxon>Candidatus Scybalocola (ex Gilroy et al. 2021)</taxon>
    </lineage>
</organism>
<dbReference type="Proteomes" id="UP000823927">
    <property type="component" value="Unassembled WGS sequence"/>
</dbReference>
<accession>A0A9D1F524</accession>
<comment type="caution">
    <text evidence="1">The sequence shown here is derived from an EMBL/GenBank/DDBJ whole genome shotgun (WGS) entry which is preliminary data.</text>
</comment>
<evidence type="ECO:0000313" key="1">
    <source>
        <dbReference type="EMBL" id="HIS47688.1"/>
    </source>
</evidence>
<evidence type="ECO:0000313" key="2">
    <source>
        <dbReference type="Proteomes" id="UP000823927"/>
    </source>
</evidence>
<reference evidence="1" key="1">
    <citation type="submission" date="2020-10" db="EMBL/GenBank/DDBJ databases">
        <authorList>
            <person name="Gilroy R."/>
        </authorList>
    </citation>
    <scope>NUCLEOTIDE SEQUENCE</scope>
    <source>
        <strain evidence="1">CHK178-757</strain>
    </source>
</reference>
<protein>
    <submittedName>
        <fullName evidence="1">Uncharacterized protein</fullName>
    </submittedName>
</protein>
<proteinExistence type="predicted"/>
<dbReference type="Pfam" id="PF19642">
    <property type="entry name" value="DUF6145"/>
    <property type="match status" value="1"/>
</dbReference>
<sequence length="116" mass="13465">MYQENVVLCGASAYEQKFYFNEDFSSLPQNIRDELQIMCVLFTEDVGGVLTLEFDDEGTLDLKVSVDENDLLFDEIGSALKIKQLQNDKRELFEALEMYYKVFFLGETYDEGKEDI</sequence>
<reference evidence="1" key="2">
    <citation type="journal article" date="2021" name="PeerJ">
        <title>Extensive microbial diversity within the chicken gut microbiome revealed by metagenomics and culture.</title>
        <authorList>
            <person name="Gilroy R."/>
            <person name="Ravi A."/>
            <person name="Getino M."/>
            <person name="Pursley I."/>
            <person name="Horton D.L."/>
            <person name="Alikhan N.F."/>
            <person name="Baker D."/>
            <person name="Gharbi K."/>
            <person name="Hall N."/>
            <person name="Watson M."/>
            <person name="Adriaenssens E.M."/>
            <person name="Foster-Nyarko E."/>
            <person name="Jarju S."/>
            <person name="Secka A."/>
            <person name="Antonio M."/>
            <person name="Oren A."/>
            <person name="Chaudhuri R.R."/>
            <person name="La Ragione R."/>
            <person name="Hildebrand F."/>
            <person name="Pallen M.J."/>
        </authorList>
    </citation>
    <scope>NUCLEOTIDE SEQUENCE</scope>
    <source>
        <strain evidence="1">CHK178-757</strain>
    </source>
</reference>
<dbReference type="InterPro" id="IPR046143">
    <property type="entry name" value="DUF6145"/>
</dbReference>
<dbReference type="EMBL" id="DVIT01000031">
    <property type="protein sequence ID" value="HIS47688.1"/>
    <property type="molecule type" value="Genomic_DNA"/>
</dbReference>